<feature type="chain" id="PRO_5020520965" evidence="1">
    <location>
        <begin position="24"/>
        <end position="773"/>
    </location>
</feature>
<dbReference type="PROSITE" id="PS51257">
    <property type="entry name" value="PROKAR_LIPOPROTEIN"/>
    <property type="match status" value="1"/>
</dbReference>
<dbReference type="Pfam" id="PF07635">
    <property type="entry name" value="PSCyt1"/>
    <property type="match status" value="1"/>
</dbReference>
<keyword evidence="1" id="KW-0732">Signal</keyword>
<dbReference type="GO" id="GO:0009055">
    <property type="term" value="F:electron transfer activity"/>
    <property type="evidence" value="ECO:0007669"/>
    <property type="project" value="InterPro"/>
</dbReference>
<protein>
    <submittedName>
        <fullName evidence="5">DUF1553 domain-containing protein</fullName>
    </submittedName>
</protein>
<dbReference type="OrthoDB" id="1450284at2"/>
<dbReference type="SUPFAM" id="SSF46626">
    <property type="entry name" value="Cytochrome c"/>
    <property type="match status" value="1"/>
</dbReference>
<dbReference type="PANTHER" id="PTHR35889:SF3">
    <property type="entry name" value="F-BOX DOMAIN-CONTAINING PROTEIN"/>
    <property type="match status" value="1"/>
</dbReference>
<evidence type="ECO:0000313" key="6">
    <source>
        <dbReference type="Proteomes" id="UP000307244"/>
    </source>
</evidence>
<comment type="caution">
    <text evidence="5">The sequence shown here is derived from an EMBL/GenBank/DDBJ whole genome shotgun (WGS) entry which is preliminary data.</text>
</comment>
<feature type="domain" description="DUF1549" evidence="2">
    <location>
        <begin position="166"/>
        <end position="371"/>
    </location>
</feature>
<feature type="signal peptide" evidence="1">
    <location>
        <begin position="1"/>
        <end position="23"/>
    </location>
</feature>
<evidence type="ECO:0000259" key="3">
    <source>
        <dbReference type="Pfam" id="PF07587"/>
    </source>
</evidence>
<dbReference type="InterPro" id="IPR011444">
    <property type="entry name" value="DUF1549"/>
</dbReference>
<dbReference type="PANTHER" id="PTHR35889">
    <property type="entry name" value="CYCLOINULO-OLIGOSACCHARIDE FRUCTANOTRANSFERASE-RELATED"/>
    <property type="match status" value="1"/>
</dbReference>
<feature type="domain" description="Cytochrome C Planctomycete-type" evidence="4">
    <location>
        <begin position="53"/>
        <end position="115"/>
    </location>
</feature>
<dbReference type="InterPro" id="IPR036909">
    <property type="entry name" value="Cyt_c-like_dom_sf"/>
</dbReference>
<dbReference type="Pfam" id="PF07587">
    <property type="entry name" value="PSD1"/>
    <property type="match status" value="1"/>
</dbReference>
<accession>A0A4U1CP35</accession>
<dbReference type="AlphaFoldDB" id="A0A4U1CP35"/>
<dbReference type="EMBL" id="SWBQ01000001">
    <property type="protein sequence ID" value="TKC08590.1"/>
    <property type="molecule type" value="Genomic_DNA"/>
</dbReference>
<organism evidence="5 6">
    <name type="scientific">Pedobacter frigoris</name>
    <dbReference type="NCBI Taxonomy" id="2571272"/>
    <lineage>
        <taxon>Bacteria</taxon>
        <taxon>Pseudomonadati</taxon>
        <taxon>Bacteroidota</taxon>
        <taxon>Sphingobacteriia</taxon>
        <taxon>Sphingobacteriales</taxon>
        <taxon>Sphingobacteriaceae</taxon>
        <taxon>Pedobacter</taxon>
    </lineage>
</organism>
<evidence type="ECO:0000259" key="4">
    <source>
        <dbReference type="Pfam" id="PF07635"/>
    </source>
</evidence>
<evidence type="ECO:0000256" key="1">
    <source>
        <dbReference type="SAM" id="SignalP"/>
    </source>
</evidence>
<reference evidence="5 6" key="1">
    <citation type="submission" date="2019-04" db="EMBL/GenBank/DDBJ databases">
        <title>Pedobacter sp. RP-3-15 sp. nov., isolated from Arctic soil.</title>
        <authorList>
            <person name="Dahal R.H."/>
            <person name="Kim D.-U."/>
        </authorList>
    </citation>
    <scope>NUCLEOTIDE SEQUENCE [LARGE SCALE GENOMIC DNA]</scope>
    <source>
        <strain evidence="5 6">RP-3-15</strain>
    </source>
</reference>
<dbReference type="Proteomes" id="UP000307244">
    <property type="component" value="Unassembled WGS sequence"/>
</dbReference>
<feature type="domain" description="DUF1553" evidence="3">
    <location>
        <begin position="460"/>
        <end position="719"/>
    </location>
</feature>
<evidence type="ECO:0000313" key="5">
    <source>
        <dbReference type="EMBL" id="TKC08590.1"/>
    </source>
</evidence>
<dbReference type="InterPro" id="IPR011429">
    <property type="entry name" value="Cyt_c_Planctomycete-type"/>
</dbReference>
<gene>
    <name evidence="5" type="ORF">FA047_00360</name>
</gene>
<keyword evidence="6" id="KW-1185">Reference proteome</keyword>
<sequence length="773" mass="87454">MYRRLFCLSLGLAAIIYAIQACNSSSKTAVSDEKLPDSISYNFHVRPILSDKCFICHGPDANKREADLRLDIAEEAYKALKEHPSAHAIVPFKPNASEVFLRISSQDSTVMMPPKSSNLKLTANEISIIEKWIKQGGKYEKHWAFIPPKKPALPEVENPVWVKNDIDYFILDKLEQKGLEPNKEADKERLLKRASLDITGLPPDLQMMDRFMADKSNNAYEKMVESLLQSKAYGEKMALHWLDVARYADSHGYQDDNYRSQWPWRDWVIHAFNQNMPYNQFISWQLAGDLMPNASKEQLLATGFNRNHKITEEGGVIDEEYRVEYVTDRTNTFGKALIGVTLECAHCHDHKYDPFSQKEYYQVFAFFNNVKEVGLESSVGGPETYAKKPLMEISNKDVKEILKFVNKQDTDKLIVSVMGDADTLRKTYILNRGVYDSHGTEVEAGTPKSILSFAEGYPKNRLGLTQWLFNKQNPLTARVFVNQVWQEFFGRGIVKTSGDFGMQGELPSHPELLDWLAVDFMEHGWNIKRLVKQIVSSATYRQSAVISQGKLKTDPENVLLARAPRYRIPAELVRDVVMASSGLLVKTIGGPSVKPYQPAGLWESATSGRGILASYKQDHKESLYRRGMYTFIKRTVPPPAMGIFDASNRDQCEVKRLNTNTPLQALVMMNDPSVLEASRVLAARLLGGNGSLEEKVTKAFRLIVCRKPTDKEIKLLSAYYADQQKAFKKESDALKVLSVGEYPLPANINKINMAALMGTITIIYNLEETITKS</sequence>
<evidence type="ECO:0000259" key="2">
    <source>
        <dbReference type="Pfam" id="PF07583"/>
    </source>
</evidence>
<dbReference type="RefSeq" id="WP_136834011.1">
    <property type="nucleotide sequence ID" value="NZ_SWBQ01000001.1"/>
</dbReference>
<name>A0A4U1CP35_9SPHI</name>
<dbReference type="InterPro" id="IPR022655">
    <property type="entry name" value="DUF1553"/>
</dbReference>
<proteinExistence type="predicted"/>
<dbReference type="GO" id="GO:0020037">
    <property type="term" value="F:heme binding"/>
    <property type="evidence" value="ECO:0007669"/>
    <property type="project" value="InterPro"/>
</dbReference>
<dbReference type="Pfam" id="PF07583">
    <property type="entry name" value="PSCyt2"/>
    <property type="match status" value="1"/>
</dbReference>